<organism evidence="8 9">
    <name type="scientific">Brassica campestris</name>
    <name type="common">Field mustard</name>
    <dbReference type="NCBI Taxonomy" id="3711"/>
    <lineage>
        <taxon>Eukaryota</taxon>
        <taxon>Viridiplantae</taxon>
        <taxon>Streptophyta</taxon>
        <taxon>Embryophyta</taxon>
        <taxon>Tracheophyta</taxon>
        <taxon>Spermatophyta</taxon>
        <taxon>Magnoliopsida</taxon>
        <taxon>eudicotyledons</taxon>
        <taxon>Gunneridae</taxon>
        <taxon>Pentapetalae</taxon>
        <taxon>rosids</taxon>
        <taxon>malvids</taxon>
        <taxon>Brassicales</taxon>
        <taxon>Brassicaceae</taxon>
        <taxon>Brassiceae</taxon>
        <taxon>Brassica</taxon>
    </lineage>
</organism>
<proteinExistence type="predicted"/>
<dbReference type="GO" id="GO:0005634">
    <property type="term" value="C:nucleus"/>
    <property type="evidence" value="ECO:0007669"/>
    <property type="project" value="UniProtKB-SubCell"/>
</dbReference>
<comment type="subcellular location">
    <subcellularLocation>
        <location evidence="1">Nucleus</location>
    </subcellularLocation>
</comment>
<sequence length="81" mass="9259">MQHALRLGLRPTTNKKVVKGNPNPRSYYKCTFTGCCVRKQVERAFHDAKSVITTYEGKHNHQIPNPKKTSHLNMISDCVSF</sequence>
<dbReference type="InterPro" id="IPR044810">
    <property type="entry name" value="WRKY_plant"/>
</dbReference>
<dbReference type="PROSITE" id="PS50811">
    <property type="entry name" value="WRKY"/>
    <property type="match status" value="1"/>
</dbReference>
<dbReference type="EMBL" id="CM010629">
    <property type="protein sequence ID" value="RID73064.1"/>
    <property type="molecule type" value="Genomic_DNA"/>
</dbReference>
<feature type="region of interest" description="Disordered" evidence="6">
    <location>
        <begin position="1"/>
        <end position="20"/>
    </location>
</feature>
<keyword evidence="4" id="KW-0804">Transcription</keyword>
<dbReference type="SUPFAM" id="SSF118290">
    <property type="entry name" value="WRKY DNA-binding domain"/>
    <property type="match status" value="1"/>
</dbReference>
<evidence type="ECO:0000256" key="3">
    <source>
        <dbReference type="ARBA" id="ARBA00023125"/>
    </source>
</evidence>
<dbReference type="Gene3D" id="2.20.25.80">
    <property type="entry name" value="WRKY domain"/>
    <property type="match status" value="1"/>
</dbReference>
<evidence type="ECO:0000256" key="4">
    <source>
        <dbReference type="ARBA" id="ARBA00023163"/>
    </source>
</evidence>
<dbReference type="AlphaFoldDB" id="A0A398A8Q2"/>
<evidence type="ECO:0000256" key="1">
    <source>
        <dbReference type="ARBA" id="ARBA00004123"/>
    </source>
</evidence>
<feature type="domain" description="WRKY" evidence="7">
    <location>
        <begin position="15"/>
        <end position="64"/>
    </location>
</feature>
<dbReference type="GO" id="GO:0043565">
    <property type="term" value="F:sequence-specific DNA binding"/>
    <property type="evidence" value="ECO:0007669"/>
    <property type="project" value="InterPro"/>
</dbReference>
<dbReference type="Pfam" id="PF03106">
    <property type="entry name" value="WRKY"/>
    <property type="match status" value="1"/>
</dbReference>
<evidence type="ECO:0000256" key="2">
    <source>
        <dbReference type="ARBA" id="ARBA00023015"/>
    </source>
</evidence>
<dbReference type="PANTHER" id="PTHR31221">
    <property type="entry name" value="WRKY TRANSCRIPTION FACTOR PROTEIN 1-RELATED"/>
    <property type="match status" value="1"/>
</dbReference>
<protein>
    <recommendedName>
        <fullName evidence="7">WRKY domain-containing protein</fullName>
    </recommendedName>
</protein>
<reference evidence="8 9" key="1">
    <citation type="submission" date="2018-06" db="EMBL/GenBank/DDBJ databases">
        <title>WGS assembly of Brassica rapa FPsc.</title>
        <authorList>
            <person name="Bowman J."/>
            <person name="Kohchi T."/>
            <person name="Yamato K."/>
            <person name="Jenkins J."/>
            <person name="Shu S."/>
            <person name="Ishizaki K."/>
            <person name="Yamaoka S."/>
            <person name="Nishihama R."/>
            <person name="Nakamura Y."/>
            <person name="Berger F."/>
            <person name="Adam C."/>
            <person name="Aki S."/>
            <person name="Althoff F."/>
            <person name="Araki T."/>
            <person name="Arteaga-Vazquez M."/>
            <person name="Balasubrmanian S."/>
            <person name="Bauer D."/>
            <person name="Boehm C."/>
            <person name="Briginshaw L."/>
            <person name="Caballero-Perez J."/>
            <person name="Catarino B."/>
            <person name="Chen F."/>
            <person name="Chiyoda S."/>
            <person name="Chovatia M."/>
            <person name="Davies K."/>
            <person name="Delmans M."/>
            <person name="Demura T."/>
            <person name="Dierschke T."/>
            <person name="Dolan L."/>
            <person name="Dorantes-Acosta A."/>
            <person name="Eklund D."/>
            <person name="Florent S."/>
            <person name="Flores-Sandoval E."/>
            <person name="Fujiyama A."/>
            <person name="Fukuzawa H."/>
            <person name="Galik B."/>
            <person name="Grimanelli D."/>
            <person name="Grimwood J."/>
            <person name="Grossniklaus U."/>
            <person name="Hamada T."/>
            <person name="Haseloff J."/>
            <person name="Hetherington A."/>
            <person name="Higo A."/>
            <person name="Hirakawa Y."/>
            <person name="Hundley H."/>
            <person name="Ikeda Y."/>
            <person name="Inoue K."/>
            <person name="Inoue S."/>
            <person name="Ishida S."/>
            <person name="Jia Q."/>
            <person name="Kakita M."/>
            <person name="Kanazawa T."/>
            <person name="Kawai Y."/>
            <person name="Kawashima T."/>
            <person name="Kennedy M."/>
            <person name="Kinose K."/>
            <person name="Kinoshita T."/>
            <person name="Kohara Y."/>
            <person name="Koide E."/>
            <person name="Komatsu K."/>
            <person name="Kopischke S."/>
            <person name="Kubo M."/>
            <person name="Kyozuka J."/>
            <person name="Lagercrantz U."/>
            <person name="Lin S."/>
            <person name="Lindquist E."/>
            <person name="Lipzen A."/>
            <person name="Lu C."/>
            <person name="Luna E."/>
            <person name="Martienssen R."/>
            <person name="Minamino N."/>
            <person name="Mizutani M."/>
            <person name="Mizutani M."/>
            <person name="Mochizuki N."/>
            <person name="Monte I."/>
            <person name="Mosher R."/>
            <person name="Nagasaki H."/>
            <person name="Nakagami H."/>
            <person name="Naramoto S."/>
            <person name="Nishitani K."/>
            <person name="Ohtani M."/>
            <person name="Okamoto T."/>
            <person name="Okumura M."/>
            <person name="Phillips J."/>
            <person name="Pollak B."/>
            <person name="Reinders A."/>
            <person name="Roevekamp M."/>
            <person name="Sano R."/>
            <person name="Sawa S."/>
            <person name="Schmid M."/>
            <person name="Shirakawa M."/>
            <person name="Solano R."/>
            <person name="Spunde A."/>
            <person name="Suetsugu N."/>
            <person name="Sugano S."/>
            <person name="Sugiyama A."/>
            <person name="Sun R."/>
            <person name="Suzuki Y."/>
            <person name="Takenaka M."/>
            <person name="Takezawa D."/>
            <person name="Tomogane H."/>
            <person name="Tsuzuki M."/>
            <person name="Ueda T."/>
            <person name="Umeda M."/>
            <person name="Ward J."/>
            <person name="Watanabe Y."/>
            <person name="Yazaki K."/>
            <person name="Yokoyama R."/>
            <person name="Yoshitake Y."/>
            <person name="Yotsui I."/>
            <person name="Zachgo S."/>
            <person name="Schmutz J."/>
        </authorList>
    </citation>
    <scope>NUCLEOTIDE SEQUENCE [LARGE SCALE GENOMIC DNA]</scope>
    <source>
        <strain evidence="9">cv. B-3</strain>
    </source>
</reference>
<dbReference type="PANTHER" id="PTHR31221:SF367">
    <property type="entry name" value="WRKY TRANSCRIPTION FACTOR 26-RELATED"/>
    <property type="match status" value="1"/>
</dbReference>
<evidence type="ECO:0000313" key="8">
    <source>
        <dbReference type="EMBL" id="RID73064.1"/>
    </source>
</evidence>
<accession>A0A398A8Q2</accession>
<gene>
    <name evidence="8" type="ORF">BRARA_B00235</name>
</gene>
<dbReference type="GO" id="GO:0003700">
    <property type="term" value="F:DNA-binding transcription factor activity"/>
    <property type="evidence" value="ECO:0007669"/>
    <property type="project" value="InterPro"/>
</dbReference>
<evidence type="ECO:0000256" key="5">
    <source>
        <dbReference type="ARBA" id="ARBA00023242"/>
    </source>
</evidence>
<dbReference type="SMART" id="SM00774">
    <property type="entry name" value="WRKY"/>
    <property type="match status" value="1"/>
</dbReference>
<keyword evidence="2" id="KW-0805">Transcription regulation</keyword>
<evidence type="ECO:0000313" key="9">
    <source>
        <dbReference type="Proteomes" id="UP000264353"/>
    </source>
</evidence>
<keyword evidence="5" id="KW-0539">Nucleus</keyword>
<evidence type="ECO:0000256" key="6">
    <source>
        <dbReference type="SAM" id="MobiDB-lite"/>
    </source>
</evidence>
<dbReference type="InterPro" id="IPR003657">
    <property type="entry name" value="WRKY_dom"/>
</dbReference>
<dbReference type="InterPro" id="IPR036576">
    <property type="entry name" value="WRKY_dom_sf"/>
</dbReference>
<evidence type="ECO:0000259" key="7">
    <source>
        <dbReference type="PROSITE" id="PS50811"/>
    </source>
</evidence>
<name>A0A398A8Q2_BRACM</name>
<keyword evidence="3" id="KW-0238">DNA-binding</keyword>
<dbReference type="Proteomes" id="UP000264353">
    <property type="component" value="Chromosome A2"/>
</dbReference>